<dbReference type="RefSeq" id="WP_344796591.1">
    <property type="nucleotide sequence ID" value="NZ_BAABBN010000004.1"/>
</dbReference>
<dbReference type="PANTHER" id="PTHR30537:SF30">
    <property type="entry name" value="TRANSCRIPTIONAL REGULATOR-RELATED"/>
    <property type="match status" value="1"/>
</dbReference>
<evidence type="ECO:0000313" key="3">
    <source>
        <dbReference type="EMBL" id="GAA3918735.1"/>
    </source>
</evidence>
<name>A0ABP7MA79_9GAMM</name>
<dbReference type="InterPro" id="IPR005119">
    <property type="entry name" value="LysR_subst-bd"/>
</dbReference>
<feature type="domain" description="LysR substrate-binding" evidence="2">
    <location>
        <begin position="4"/>
        <end position="181"/>
    </location>
</feature>
<keyword evidence="4" id="KW-1185">Reference proteome</keyword>
<dbReference type="EMBL" id="BAABBN010000004">
    <property type="protein sequence ID" value="GAA3918735.1"/>
    <property type="molecule type" value="Genomic_DNA"/>
</dbReference>
<dbReference type="InterPro" id="IPR058163">
    <property type="entry name" value="LysR-type_TF_proteobact-type"/>
</dbReference>
<dbReference type="Pfam" id="PF03466">
    <property type="entry name" value="LysR_substrate"/>
    <property type="match status" value="1"/>
</dbReference>
<dbReference type="CDD" id="cd08422">
    <property type="entry name" value="PBP2_CrgA_like"/>
    <property type="match status" value="1"/>
</dbReference>
<dbReference type="SUPFAM" id="SSF53850">
    <property type="entry name" value="Periplasmic binding protein-like II"/>
    <property type="match status" value="1"/>
</dbReference>
<comment type="caution">
    <text evidence="3">The sequence shown here is derived from an EMBL/GenBank/DDBJ whole genome shotgun (WGS) entry which is preliminary data.</text>
</comment>
<proteinExistence type="inferred from homology"/>
<evidence type="ECO:0000313" key="4">
    <source>
        <dbReference type="Proteomes" id="UP001501565"/>
    </source>
</evidence>
<evidence type="ECO:0000256" key="1">
    <source>
        <dbReference type="ARBA" id="ARBA00009437"/>
    </source>
</evidence>
<organism evidence="3 4">
    <name type="scientific">Litoribacillus peritrichatus</name>
    <dbReference type="NCBI Taxonomy" id="718191"/>
    <lineage>
        <taxon>Bacteria</taxon>
        <taxon>Pseudomonadati</taxon>
        <taxon>Pseudomonadota</taxon>
        <taxon>Gammaproteobacteria</taxon>
        <taxon>Oceanospirillales</taxon>
        <taxon>Oceanospirillaceae</taxon>
        <taxon>Litoribacillus</taxon>
    </lineage>
</organism>
<reference evidence="4" key="1">
    <citation type="journal article" date="2019" name="Int. J. Syst. Evol. Microbiol.">
        <title>The Global Catalogue of Microorganisms (GCM) 10K type strain sequencing project: providing services to taxonomists for standard genome sequencing and annotation.</title>
        <authorList>
            <consortium name="The Broad Institute Genomics Platform"/>
            <consortium name="The Broad Institute Genome Sequencing Center for Infectious Disease"/>
            <person name="Wu L."/>
            <person name="Ma J."/>
        </authorList>
    </citation>
    <scope>NUCLEOTIDE SEQUENCE [LARGE SCALE GENOMIC DNA]</scope>
    <source>
        <strain evidence="4">JCM 17551</strain>
    </source>
</reference>
<comment type="similarity">
    <text evidence="1">Belongs to the LysR transcriptional regulatory family.</text>
</comment>
<dbReference type="Proteomes" id="UP001501565">
    <property type="component" value="Unassembled WGS sequence"/>
</dbReference>
<protein>
    <recommendedName>
        <fullName evidence="2">LysR substrate-binding domain-containing protein</fullName>
    </recommendedName>
</protein>
<accession>A0ABP7MA79</accession>
<dbReference type="PANTHER" id="PTHR30537">
    <property type="entry name" value="HTH-TYPE TRANSCRIPTIONAL REGULATOR"/>
    <property type="match status" value="1"/>
</dbReference>
<gene>
    <name evidence="3" type="ORF">GCM10022277_12520</name>
</gene>
<sequence>MNQQIAEFHKAYPDIELSIHFSDSRDDLIAEGFDLALRVGAMEDSSLKAKKVAQIFRKLVAAPSLFDAIAYPKSPDELKKFSWVQLNQLSRKRTITHVSGEKQTLKTLGKLCVDNVEAMCQFCVAGLGLATPPDYLVEHYIKDRTLVELLPDWQVEPIPVYAVWPQNISDSSNAKRLINFLN</sequence>
<dbReference type="Gene3D" id="3.40.190.290">
    <property type="match status" value="1"/>
</dbReference>
<evidence type="ECO:0000259" key="2">
    <source>
        <dbReference type="Pfam" id="PF03466"/>
    </source>
</evidence>